<evidence type="ECO:0000256" key="2">
    <source>
        <dbReference type="ARBA" id="ARBA00023015"/>
    </source>
</evidence>
<dbReference type="PRINTS" id="PR00039">
    <property type="entry name" value="HTHLYSR"/>
</dbReference>
<evidence type="ECO:0000256" key="1">
    <source>
        <dbReference type="ARBA" id="ARBA00009437"/>
    </source>
</evidence>
<dbReference type="RefSeq" id="WP_006501000.1">
    <property type="nucleotide sequence ID" value="NZ_CP011013.1"/>
</dbReference>
<organism evidence="6 7">
    <name type="scientific">Limosilactobacillus mucosae LM1</name>
    <dbReference type="NCBI Taxonomy" id="1130798"/>
    <lineage>
        <taxon>Bacteria</taxon>
        <taxon>Bacillati</taxon>
        <taxon>Bacillota</taxon>
        <taxon>Bacilli</taxon>
        <taxon>Lactobacillales</taxon>
        <taxon>Lactobacillaceae</taxon>
        <taxon>Limosilactobacillus</taxon>
    </lineage>
</organism>
<name>A0A0D4CKH3_LIMMU</name>
<dbReference type="PANTHER" id="PTHR30419">
    <property type="entry name" value="HTH-TYPE TRANSCRIPTIONAL REGULATOR YBHD"/>
    <property type="match status" value="1"/>
</dbReference>
<dbReference type="EMBL" id="CP011013">
    <property type="protein sequence ID" value="AJT50544.1"/>
    <property type="molecule type" value="Genomic_DNA"/>
</dbReference>
<dbReference type="SUPFAM" id="SSF53850">
    <property type="entry name" value="Periplasmic binding protein-like II"/>
    <property type="match status" value="1"/>
</dbReference>
<dbReference type="AlphaFoldDB" id="A0A0D4CKH3"/>
<comment type="similarity">
    <text evidence="1">Belongs to the LysR transcriptional regulatory family.</text>
</comment>
<feature type="domain" description="HTH lysR-type" evidence="5">
    <location>
        <begin position="1"/>
        <end position="60"/>
    </location>
</feature>
<dbReference type="InterPro" id="IPR036390">
    <property type="entry name" value="WH_DNA-bd_sf"/>
</dbReference>
<evidence type="ECO:0000256" key="4">
    <source>
        <dbReference type="ARBA" id="ARBA00023163"/>
    </source>
</evidence>
<dbReference type="Pfam" id="PF03466">
    <property type="entry name" value="LysR_substrate"/>
    <property type="match status" value="1"/>
</dbReference>
<dbReference type="HOGENOM" id="CLU_039613_6_2_9"/>
<reference evidence="6 7" key="1">
    <citation type="journal article" date="2012" name="J. Bacteriol.">
        <title>Genome sequence of Lactobacillus mucosae LM1, isolated from piglet feces.</title>
        <authorList>
            <person name="Lee J.H."/>
            <person name="Valeriano V.D."/>
            <person name="Shin Y.R."/>
            <person name="Chae J.P."/>
            <person name="Kim G.B."/>
            <person name="Ham J.S."/>
            <person name="Chun J."/>
            <person name="Kang D.K."/>
        </authorList>
    </citation>
    <scope>NUCLEOTIDE SEQUENCE [LARGE SCALE GENOMIC DNA]</scope>
    <source>
        <strain evidence="6 7">LM1</strain>
    </source>
</reference>
<dbReference type="KEGG" id="lmu:LBLM1_05510"/>
<protein>
    <submittedName>
        <fullName evidence="6">LysR family transcriptional regulator</fullName>
    </submittedName>
</protein>
<dbReference type="Pfam" id="PF00126">
    <property type="entry name" value="HTH_1"/>
    <property type="match status" value="1"/>
</dbReference>
<accession>A0A0D4CKH3</accession>
<keyword evidence="2" id="KW-0805">Transcription regulation</keyword>
<evidence type="ECO:0000259" key="5">
    <source>
        <dbReference type="PROSITE" id="PS50931"/>
    </source>
</evidence>
<keyword evidence="3" id="KW-0238">DNA-binding</keyword>
<dbReference type="Gene3D" id="3.40.190.290">
    <property type="match status" value="1"/>
</dbReference>
<gene>
    <name evidence="6" type="ORF">LBLM1_05510</name>
</gene>
<evidence type="ECO:0000256" key="3">
    <source>
        <dbReference type="ARBA" id="ARBA00023125"/>
    </source>
</evidence>
<evidence type="ECO:0000313" key="7">
    <source>
        <dbReference type="Proteomes" id="UP000003645"/>
    </source>
</evidence>
<dbReference type="InterPro" id="IPR000847">
    <property type="entry name" value="LysR_HTH_N"/>
</dbReference>
<dbReference type="InterPro" id="IPR050950">
    <property type="entry name" value="HTH-type_LysR_regulators"/>
</dbReference>
<dbReference type="InterPro" id="IPR036388">
    <property type="entry name" value="WH-like_DNA-bd_sf"/>
</dbReference>
<dbReference type="GO" id="GO:0003677">
    <property type="term" value="F:DNA binding"/>
    <property type="evidence" value="ECO:0007669"/>
    <property type="project" value="UniProtKB-KW"/>
</dbReference>
<dbReference type="GO" id="GO:0003700">
    <property type="term" value="F:DNA-binding transcription factor activity"/>
    <property type="evidence" value="ECO:0007669"/>
    <property type="project" value="InterPro"/>
</dbReference>
<dbReference type="PROSITE" id="PS50931">
    <property type="entry name" value="HTH_LYSR"/>
    <property type="match status" value="1"/>
</dbReference>
<dbReference type="OrthoDB" id="9803735at2"/>
<dbReference type="GO" id="GO:0005829">
    <property type="term" value="C:cytosol"/>
    <property type="evidence" value="ECO:0007669"/>
    <property type="project" value="TreeGrafter"/>
</dbReference>
<dbReference type="Gene3D" id="1.10.10.10">
    <property type="entry name" value="Winged helix-like DNA-binding domain superfamily/Winged helix DNA-binding domain"/>
    <property type="match status" value="1"/>
</dbReference>
<dbReference type="InterPro" id="IPR005119">
    <property type="entry name" value="LysR_subst-bd"/>
</dbReference>
<keyword evidence="7" id="KW-1185">Reference proteome</keyword>
<proteinExistence type="inferred from homology"/>
<dbReference type="PANTHER" id="PTHR30419:SF8">
    <property type="entry name" value="NITROGEN ASSIMILATION TRANSCRIPTIONAL ACTIVATOR-RELATED"/>
    <property type="match status" value="1"/>
</dbReference>
<sequence length="299" mass="33426">MNIKELYYYHDLVRTKNFSQVAADFNISQPTVTMAIKRLEEGFGTTFFMRDRSHHQLKVTSTGLQFDQHVQRVIEELEIAQKELARAKQERISFGLPPIIGSWYFPRFTPALLQAGLLNQLEVVDHGSASLLRLLANGELDLALLGSLQPFQQPSLRARVIDKAPIKIIVAKNHPLAAFKEGVSFVQAAQYPFITLDDEYVHAQAFRQAAHLARVRPKIVFKTSDVQILKALVANNSGISFLTDLALDTNDGLVALPLTDGSQPEFIISLAARANRLLTPNAQRLWSILETPLSKGPIY</sequence>
<dbReference type="SUPFAM" id="SSF46785">
    <property type="entry name" value="Winged helix' DNA-binding domain"/>
    <property type="match status" value="1"/>
</dbReference>
<evidence type="ECO:0000313" key="6">
    <source>
        <dbReference type="EMBL" id="AJT50544.1"/>
    </source>
</evidence>
<keyword evidence="4" id="KW-0804">Transcription</keyword>
<dbReference type="Proteomes" id="UP000003645">
    <property type="component" value="Chromosome"/>
</dbReference>
<dbReference type="STRING" id="1130798.LBLM1_05510"/>